<keyword evidence="1" id="KW-0472">Membrane</keyword>
<keyword evidence="3" id="KW-1185">Reference proteome</keyword>
<dbReference type="InterPro" id="IPR007498">
    <property type="entry name" value="PqiA-like"/>
</dbReference>
<protein>
    <submittedName>
        <fullName evidence="2">Paraquat-inducible protein A</fullName>
    </submittedName>
</protein>
<reference evidence="2 3" key="1">
    <citation type="journal article" date="2022" name="Mar. Drugs">
        <title>Bioassay-Guided Fractionation Leads to the Detection of Cholic Acid Generated by the Rare Thalassomonas sp.</title>
        <authorList>
            <person name="Pheiffer F."/>
            <person name="Schneider Y.K."/>
            <person name="Hansen E.H."/>
            <person name="Andersen J.H."/>
            <person name="Isaksson J."/>
            <person name="Busche T."/>
            <person name="R C."/>
            <person name="Kalinowski J."/>
            <person name="Zyl L.V."/>
            <person name="Trindade M."/>
        </authorList>
    </citation>
    <scope>NUCLEOTIDE SEQUENCE [LARGE SCALE GENOMIC DNA]</scope>
    <source>
        <strain evidence="2 3">A5K-61T</strain>
    </source>
</reference>
<evidence type="ECO:0000313" key="3">
    <source>
        <dbReference type="Proteomes" id="UP001215231"/>
    </source>
</evidence>
<name>A0ABY7VIE1_9GAMM</name>
<keyword evidence="1" id="KW-1133">Transmembrane helix</keyword>
<organism evidence="2 3">
    <name type="scientific">Thalassomonas haliotis</name>
    <dbReference type="NCBI Taxonomy" id="485448"/>
    <lineage>
        <taxon>Bacteria</taxon>
        <taxon>Pseudomonadati</taxon>
        <taxon>Pseudomonadota</taxon>
        <taxon>Gammaproteobacteria</taxon>
        <taxon>Alteromonadales</taxon>
        <taxon>Colwelliaceae</taxon>
        <taxon>Thalassomonas</taxon>
    </lineage>
</organism>
<evidence type="ECO:0000313" key="2">
    <source>
        <dbReference type="EMBL" id="WDE13132.1"/>
    </source>
</evidence>
<feature type="transmembrane region" description="Helical" evidence="1">
    <location>
        <begin position="156"/>
        <end position="175"/>
    </location>
</feature>
<feature type="transmembrane region" description="Helical" evidence="1">
    <location>
        <begin position="102"/>
        <end position="127"/>
    </location>
</feature>
<dbReference type="Proteomes" id="UP001215231">
    <property type="component" value="Chromosome"/>
</dbReference>
<evidence type="ECO:0000256" key="1">
    <source>
        <dbReference type="SAM" id="Phobius"/>
    </source>
</evidence>
<proteinExistence type="predicted"/>
<feature type="transmembrane region" description="Helical" evidence="1">
    <location>
        <begin position="67"/>
        <end position="90"/>
    </location>
</feature>
<dbReference type="Pfam" id="PF04403">
    <property type="entry name" value="PqiA"/>
    <property type="match status" value="1"/>
</dbReference>
<dbReference type="EMBL" id="CP059693">
    <property type="protein sequence ID" value="WDE13132.1"/>
    <property type="molecule type" value="Genomic_DNA"/>
</dbReference>
<keyword evidence="1" id="KW-0812">Transmembrane</keyword>
<accession>A0ABY7VIE1</accession>
<sequence>MIKKHLGFALNIAALALFIPGIVLPMFSMSMEMTAQVSASTLSSDLLNKELSLLATIEELWQDQRLLVAALIFLFSICIPLIKTALASLAYFTKNTAVEAKILNFVAGIGKWSMADVFVVAVFLAILSTNHAETANNQQFSILGFKVDLLISSETFSAAGMGFYYFTGYCLLSLLGTHFSHSSLK</sequence>
<dbReference type="RefSeq" id="WP_274053473.1">
    <property type="nucleotide sequence ID" value="NZ_CP059693.1"/>
</dbReference>
<gene>
    <name evidence="2" type="ORF">H3N35_06720</name>
</gene>